<dbReference type="OrthoDB" id="2501845at2759"/>
<evidence type="ECO:0000313" key="3">
    <source>
        <dbReference type="Proteomes" id="UP000054564"/>
    </source>
</evidence>
<name>A0A0L0VES4_9BASI</name>
<keyword evidence="1" id="KW-0732">Signal</keyword>
<protein>
    <submittedName>
        <fullName evidence="2">Uncharacterized protein</fullName>
    </submittedName>
</protein>
<proteinExistence type="predicted"/>
<evidence type="ECO:0000313" key="2">
    <source>
        <dbReference type="EMBL" id="KNE97812.1"/>
    </source>
</evidence>
<dbReference type="EMBL" id="AJIL01000063">
    <property type="protein sequence ID" value="KNE97811.1"/>
    <property type="molecule type" value="Genomic_DNA"/>
</dbReference>
<dbReference type="EMBL" id="AJIL01000063">
    <property type="protein sequence ID" value="KNE97812.1"/>
    <property type="molecule type" value="Genomic_DNA"/>
</dbReference>
<dbReference type="Proteomes" id="UP000054564">
    <property type="component" value="Unassembled WGS sequence"/>
</dbReference>
<feature type="chain" id="PRO_5007415618" evidence="1">
    <location>
        <begin position="30"/>
        <end position="400"/>
    </location>
</feature>
<organism evidence="2 3">
    <name type="scientific">Puccinia striiformis f. sp. tritici PST-78</name>
    <dbReference type="NCBI Taxonomy" id="1165861"/>
    <lineage>
        <taxon>Eukaryota</taxon>
        <taxon>Fungi</taxon>
        <taxon>Dikarya</taxon>
        <taxon>Basidiomycota</taxon>
        <taxon>Pucciniomycotina</taxon>
        <taxon>Pucciniomycetes</taxon>
        <taxon>Pucciniales</taxon>
        <taxon>Pucciniaceae</taxon>
        <taxon>Puccinia</taxon>
    </lineage>
</organism>
<accession>A0A0L0VES4</accession>
<sequence length="400" mass="45715">MNYSRGGNAILTCLYSISMLHFAIGGVTSLPEMDTITFFLPRPLQNPKSITASADYHLDILLPKNIPKSNDVAPRLTQDTSNAGHGSLEGSFFGQADRPATSHPKDSAAVLKQLSRKVSRKSLVIKHPLMESNKNYLQADQIEKLNQWKSRADVSHFVAKLELSVMKIVNAIIYFEVSILDPKDLLPILTRFTDKSQFIGISQTFTKLVHDFITDVYRSRVGSNQFDDVLHAFRKNEYGIYKSYGQSRTYMLASIEIEEYMDMLILGASKYYHDAKDEMDIWQDQVHSVIQMLKFFEGEMSPFKHKQSVLKLLRSQLYQIKARSGDVPLFEFLQDSAEKGIPVDKIQSFLLLNTKGINPEHRAKLFRHVENIHEDMLTVYADSGPPLKWNHRNALDLQWN</sequence>
<reference evidence="2" key="1">
    <citation type="submission" date="2014-03" db="EMBL/GenBank/DDBJ databases">
        <title>Cloning and expression analysis of gamma-glutamylcysteines synthetase in perennial ryegrass.</title>
        <authorList>
            <person name="Wei S."/>
            <person name="Sun Z."/>
        </authorList>
    </citation>
    <scope>NUCLEOTIDE SEQUENCE</scope>
    <source>
        <strain evidence="2">Race PST-78</strain>
    </source>
</reference>
<evidence type="ECO:0000256" key="1">
    <source>
        <dbReference type="SAM" id="SignalP"/>
    </source>
</evidence>
<gene>
    <name evidence="2" type="ORF">PSTG_08834</name>
</gene>
<keyword evidence="3" id="KW-1185">Reference proteome</keyword>
<dbReference type="AlphaFoldDB" id="A0A0L0VES4"/>
<reference evidence="3" key="2">
    <citation type="submission" date="2014-03" db="EMBL/GenBank/DDBJ databases">
        <title>The Genome Sequence of Puccinia striiformis f. sp. tritici PST-78.</title>
        <authorList>
            <consortium name="The Broad Institute Genome Sequencing Platform"/>
            <person name="Cuomo C."/>
            <person name="Hulbert S."/>
            <person name="Chen X."/>
            <person name="Walker B."/>
            <person name="Young S.K."/>
            <person name="Zeng Q."/>
            <person name="Gargeya S."/>
            <person name="Fitzgerald M."/>
            <person name="Haas B."/>
            <person name="Abouelleil A."/>
            <person name="Alvarado L."/>
            <person name="Arachchi H.M."/>
            <person name="Berlin A.M."/>
            <person name="Chapman S.B."/>
            <person name="Goldberg J."/>
            <person name="Griggs A."/>
            <person name="Gujja S."/>
            <person name="Hansen M."/>
            <person name="Howarth C."/>
            <person name="Imamovic A."/>
            <person name="Larimer J."/>
            <person name="McCowan C."/>
            <person name="Montmayeur A."/>
            <person name="Murphy C."/>
            <person name="Neiman D."/>
            <person name="Pearson M."/>
            <person name="Priest M."/>
            <person name="Roberts A."/>
            <person name="Saif S."/>
            <person name="Shea T."/>
            <person name="Sisk P."/>
            <person name="Sykes S."/>
            <person name="Wortman J."/>
            <person name="Nusbaum C."/>
            <person name="Birren B."/>
        </authorList>
    </citation>
    <scope>NUCLEOTIDE SEQUENCE [LARGE SCALE GENOMIC DNA]</scope>
    <source>
        <strain evidence="3">race PST-78</strain>
    </source>
</reference>
<comment type="caution">
    <text evidence="2">The sequence shown here is derived from an EMBL/GenBank/DDBJ whole genome shotgun (WGS) entry which is preliminary data.</text>
</comment>
<feature type="signal peptide" evidence="1">
    <location>
        <begin position="1"/>
        <end position="29"/>
    </location>
</feature>